<sequence>MQASPFETVLLRLTKDAVFIMFHGFDVRSLFAVARTSKLIHCLYRIYSKSVWDPDTHYGRWFHDVAYFKELLHHTGAVVSGSFALQFFGRLYYPSSDMDIFLRAAGADDFCSWLREEGYYCSADRYEYGELAGGESTHYTKAVANKTSFHDPLLGVYAFKKDITSLSGKGETLCIQIIVVDVDPVQHILFDFHSTCVMNFLTAFEGVSVFPWSTFVDRVSYISRIRRENEARVSGWTKKYEKRGFLVKAGGAEVSQALERGSRFVGDRHSWNMVFDGESLHFAAIFVKFLMIGIPTSWQFILWPLDIITKDRLHILVLHQAEDTPGSNAHK</sequence>
<proteinExistence type="predicted"/>
<dbReference type="Proteomes" id="UP000284706">
    <property type="component" value="Unassembled WGS sequence"/>
</dbReference>
<reference evidence="1 2" key="1">
    <citation type="journal article" date="2018" name="Evol. Lett.">
        <title>Horizontal gene cluster transfer increased hallucinogenic mushroom diversity.</title>
        <authorList>
            <person name="Reynolds H.T."/>
            <person name="Vijayakumar V."/>
            <person name="Gluck-Thaler E."/>
            <person name="Korotkin H.B."/>
            <person name="Matheny P.B."/>
            <person name="Slot J.C."/>
        </authorList>
    </citation>
    <scope>NUCLEOTIDE SEQUENCE [LARGE SCALE GENOMIC DNA]</scope>
    <source>
        <strain evidence="1 2">SRW20</strain>
    </source>
</reference>
<evidence type="ECO:0000313" key="1">
    <source>
        <dbReference type="EMBL" id="PPQ83057.1"/>
    </source>
</evidence>
<evidence type="ECO:0000313" key="2">
    <source>
        <dbReference type="Proteomes" id="UP000284706"/>
    </source>
</evidence>
<name>A0A409WX37_9AGAR</name>
<dbReference type="AlphaFoldDB" id="A0A409WX37"/>
<gene>
    <name evidence="1" type="ORF">CVT26_011788</name>
</gene>
<protein>
    <submittedName>
        <fullName evidence="1">Uncharacterized protein</fullName>
    </submittedName>
</protein>
<keyword evidence="2" id="KW-1185">Reference proteome</keyword>
<dbReference type="InParanoid" id="A0A409WX37"/>
<dbReference type="EMBL" id="NHYE01004662">
    <property type="protein sequence ID" value="PPQ83057.1"/>
    <property type="molecule type" value="Genomic_DNA"/>
</dbReference>
<comment type="caution">
    <text evidence="1">The sequence shown here is derived from an EMBL/GenBank/DDBJ whole genome shotgun (WGS) entry which is preliminary data.</text>
</comment>
<organism evidence="1 2">
    <name type="scientific">Gymnopilus dilepis</name>
    <dbReference type="NCBI Taxonomy" id="231916"/>
    <lineage>
        <taxon>Eukaryota</taxon>
        <taxon>Fungi</taxon>
        <taxon>Dikarya</taxon>
        <taxon>Basidiomycota</taxon>
        <taxon>Agaricomycotina</taxon>
        <taxon>Agaricomycetes</taxon>
        <taxon>Agaricomycetidae</taxon>
        <taxon>Agaricales</taxon>
        <taxon>Agaricineae</taxon>
        <taxon>Hymenogastraceae</taxon>
        <taxon>Gymnopilus</taxon>
    </lineage>
</organism>
<accession>A0A409WX37</accession>
<dbReference type="OrthoDB" id="3041043at2759"/>